<keyword evidence="1" id="KW-0645">Protease</keyword>
<name>A0A4R6T4W1_9BACT</name>
<keyword evidence="1" id="KW-0378">Hydrolase</keyword>
<gene>
    <name evidence="1" type="ORF">DFQ04_2005</name>
</gene>
<dbReference type="SUPFAM" id="SSF53474">
    <property type="entry name" value="alpha/beta-Hydrolases"/>
    <property type="match status" value="1"/>
</dbReference>
<dbReference type="GO" id="GO:0006508">
    <property type="term" value="P:proteolysis"/>
    <property type="evidence" value="ECO:0007669"/>
    <property type="project" value="InterPro"/>
</dbReference>
<organism evidence="1 2">
    <name type="scientific">Algoriphagus boseongensis</name>
    <dbReference type="NCBI Taxonomy" id="1442587"/>
    <lineage>
        <taxon>Bacteria</taxon>
        <taxon>Pseudomonadati</taxon>
        <taxon>Bacteroidota</taxon>
        <taxon>Cytophagia</taxon>
        <taxon>Cytophagales</taxon>
        <taxon>Cyclobacteriaceae</taxon>
        <taxon>Algoriphagus</taxon>
    </lineage>
</organism>
<dbReference type="Proteomes" id="UP000294535">
    <property type="component" value="Unassembled WGS sequence"/>
</dbReference>
<dbReference type="Pfam" id="PF00450">
    <property type="entry name" value="Peptidase_S10"/>
    <property type="match status" value="1"/>
</dbReference>
<keyword evidence="2" id="KW-1185">Reference proteome</keyword>
<sequence>MVFLLYFYSISKIMKNLNLLFLALLISFSSFSQEEKSETKWVPRDPQKFETTHSGTFNGQKITYKAIVGETFLKNSKGEVNGAMWSTSYIRDGVDTSKRPVLFIFNGGPGSASIWLHMGFFGPKVVKTDSEAKVDDGAAPYRFVDNTQALLDLTDLVFIDPIGTGFSQVEGVGKTSDFWGLNEDAASIAQFMRTWVTQHGRWQAPKLIAGESFGTTRAAKVAEVLEEGGQSMSLNGIVLISQALDYAGSSSWADNLTSFFTYLPSQAVTAWYHGKAGQGKTIEAFAQEARDFAYGDYLQSLFLGEKQTQAQKEAIAEKLSYFTSLDKTYILRSDNQILMHRFKKELLREEGKAIGTLDGRYLAFETDQVSEGPVLGDPAGYMTGSAYTAVFNDYLRRNLVVIMDRPYLTSAEGMGGSWNWKPVPDGAYYEPSYVSTARALSETMHRNTQLQVMVANGYYDLITPFFDAEYTFARHDFPQDRIHMYYYEAGHMMYNRQEDFDALAKDVRAFLEKILK</sequence>
<comment type="caution">
    <text evidence="1">The sequence shown here is derived from an EMBL/GenBank/DDBJ whole genome shotgun (WGS) entry which is preliminary data.</text>
</comment>
<dbReference type="InterPro" id="IPR029058">
    <property type="entry name" value="AB_hydrolase_fold"/>
</dbReference>
<dbReference type="AlphaFoldDB" id="A0A4R6T4W1"/>
<protein>
    <submittedName>
        <fullName evidence="1">Carboxypeptidase C (Cathepsin A)</fullName>
    </submittedName>
</protein>
<dbReference type="GO" id="GO:0004185">
    <property type="term" value="F:serine-type carboxypeptidase activity"/>
    <property type="evidence" value="ECO:0007669"/>
    <property type="project" value="InterPro"/>
</dbReference>
<dbReference type="Gene3D" id="3.40.50.1820">
    <property type="entry name" value="alpha/beta hydrolase"/>
    <property type="match status" value="1"/>
</dbReference>
<accession>A0A4R6T4W1</accession>
<evidence type="ECO:0000313" key="2">
    <source>
        <dbReference type="Proteomes" id="UP000294535"/>
    </source>
</evidence>
<evidence type="ECO:0000313" key="1">
    <source>
        <dbReference type="EMBL" id="TDQ17353.1"/>
    </source>
</evidence>
<dbReference type="EMBL" id="SNYF01000006">
    <property type="protein sequence ID" value="TDQ17353.1"/>
    <property type="molecule type" value="Genomic_DNA"/>
</dbReference>
<dbReference type="InterPro" id="IPR001563">
    <property type="entry name" value="Peptidase_S10"/>
</dbReference>
<reference evidence="1 2" key="1">
    <citation type="submission" date="2019-03" db="EMBL/GenBank/DDBJ databases">
        <title>Genomic Encyclopedia of Type Strains, Phase III (KMG-III): the genomes of soil and plant-associated and newly described type strains.</title>
        <authorList>
            <person name="Whitman W."/>
        </authorList>
    </citation>
    <scope>NUCLEOTIDE SEQUENCE [LARGE SCALE GENOMIC DNA]</scope>
    <source>
        <strain evidence="1 2">CECT 8446</strain>
    </source>
</reference>
<keyword evidence="1" id="KW-0121">Carboxypeptidase</keyword>
<proteinExistence type="predicted"/>